<dbReference type="PANTHER" id="PTHR36836">
    <property type="entry name" value="COLANIC ACID BIOSYNTHESIS PROTEIN WCAK"/>
    <property type="match status" value="1"/>
</dbReference>
<dbReference type="InterPro" id="IPR007345">
    <property type="entry name" value="Polysacch_pyruvyl_Trfase"/>
</dbReference>
<keyword evidence="3" id="KW-1185">Reference proteome</keyword>
<dbReference type="Proteomes" id="UP001165430">
    <property type="component" value="Unassembled WGS sequence"/>
</dbReference>
<name>A0ABS9VDW1_9BACT</name>
<evidence type="ECO:0000313" key="2">
    <source>
        <dbReference type="EMBL" id="MCH7414629.1"/>
    </source>
</evidence>
<sequence>MKIAILNAEAGGNKGAEAMLEVLIKKLTQRFSGIELFLEVSSKIEYYNDVFLPRLSNDKIKVMRFKPKSLLNPFDLDVSEMDFAIDIGGINFHDGSFRSTLRNLVRYLPFVKKKGKLIFFTQDFGPAKKGYNIFLAKIILSRSLGIFTRSQFSYNEVLRNFKVSPEKVFGPFPDSTLVYHPEESAKLPFELDENYVVFSPSAIMYSKFGKEYLEYFYKLYLQLSNRFKILILVHNFTLNENNSDNEVCLSIKDYCPDAILFNDNVSTATFKYILKNAKFSVSSRYHVVVGSISQNIPSLAIGWNPKYESFLKLYDKTEWNLKFDDQILENTLKSIESIELDKHSEKLELRNFDLKEKVNNSFSKLFKLLE</sequence>
<gene>
    <name evidence="2" type="ORF">MM213_14105</name>
</gene>
<evidence type="ECO:0000313" key="3">
    <source>
        <dbReference type="Proteomes" id="UP001165430"/>
    </source>
</evidence>
<comment type="caution">
    <text evidence="2">The sequence shown here is derived from an EMBL/GenBank/DDBJ whole genome shotgun (WGS) entry which is preliminary data.</text>
</comment>
<keyword evidence="2" id="KW-0808">Transferase</keyword>
<dbReference type="Pfam" id="PF04230">
    <property type="entry name" value="PS_pyruv_trans"/>
    <property type="match status" value="1"/>
</dbReference>
<dbReference type="RefSeq" id="WP_241413222.1">
    <property type="nucleotide sequence ID" value="NZ_JAKZGO010000012.1"/>
</dbReference>
<proteinExistence type="predicted"/>
<organism evidence="2 3">
    <name type="scientific">Belliella alkalica</name>
    <dbReference type="NCBI Taxonomy" id="1730871"/>
    <lineage>
        <taxon>Bacteria</taxon>
        <taxon>Pseudomonadati</taxon>
        <taxon>Bacteroidota</taxon>
        <taxon>Cytophagia</taxon>
        <taxon>Cytophagales</taxon>
        <taxon>Cyclobacteriaceae</taxon>
        <taxon>Belliella</taxon>
    </lineage>
</organism>
<dbReference type="GO" id="GO:0016740">
    <property type="term" value="F:transferase activity"/>
    <property type="evidence" value="ECO:0007669"/>
    <property type="project" value="UniProtKB-KW"/>
</dbReference>
<feature type="domain" description="Polysaccharide pyruvyl transferase" evidence="1">
    <location>
        <begin position="13"/>
        <end position="304"/>
    </location>
</feature>
<protein>
    <submittedName>
        <fullName evidence="2">Polysaccharide pyruvyl transferase family protein</fullName>
    </submittedName>
</protein>
<evidence type="ECO:0000259" key="1">
    <source>
        <dbReference type="Pfam" id="PF04230"/>
    </source>
</evidence>
<dbReference type="EMBL" id="JAKZGO010000012">
    <property type="protein sequence ID" value="MCH7414629.1"/>
    <property type="molecule type" value="Genomic_DNA"/>
</dbReference>
<reference evidence="2" key="1">
    <citation type="submission" date="2022-03" db="EMBL/GenBank/DDBJ databases">
        <title>De novo assembled genomes of Belliella spp. (Cyclobacteriaceae) strains.</title>
        <authorList>
            <person name="Szabo A."/>
            <person name="Korponai K."/>
            <person name="Felfoldi T."/>
        </authorList>
    </citation>
    <scope>NUCLEOTIDE SEQUENCE</scope>
    <source>
        <strain evidence="2">DSM 111903</strain>
    </source>
</reference>
<accession>A0ABS9VDW1</accession>
<dbReference type="PANTHER" id="PTHR36836:SF1">
    <property type="entry name" value="COLANIC ACID BIOSYNTHESIS PROTEIN WCAK"/>
    <property type="match status" value="1"/>
</dbReference>